<dbReference type="AlphaFoldDB" id="Q0A895"/>
<dbReference type="OrthoDB" id="5796581at2"/>
<dbReference type="HOGENOM" id="CLU_2068147_0_0_6"/>
<evidence type="ECO:0000313" key="1">
    <source>
        <dbReference type="EMBL" id="ABI56942.1"/>
    </source>
</evidence>
<dbReference type="KEGG" id="aeh:Mlg_1595"/>
<keyword evidence="2" id="KW-1185">Reference proteome</keyword>
<protein>
    <submittedName>
        <fullName evidence="1">Uncharacterized protein</fullName>
    </submittedName>
</protein>
<name>Q0A895_ALKEH</name>
<reference evidence="2" key="1">
    <citation type="submission" date="2006-08" db="EMBL/GenBank/DDBJ databases">
        <title>Complete sequence of Alkalilimnicola ehrilichei MLHE-1.</title>
        <authorList>
            <person name="Copeland A."/>
            <person name="Lucas S."/>
            <person name="Lapidus A."/>
            <person name="Barry K."/>
            <person name="Detter J.C."/>
            <person name="Glavina del Rio T."/>
            <person name="Hammon N."/>
            <person name="Israni S."/>
            <person name="Dalin E."/>
            <person name="Tice H."/>
            <person name="Pitluck S."/>
            <person name="Sims D."/>
            <person name="Brettin T."/>
            <person name="Bruce D."/>
            <person name="Han C."/>
            <person name="Tapia R."/>
            <person name="Gilna P."/>
            <person name="Schmutz J."/>
            <person name="Larimer F."/>
            <person name="Land M."/>
            <person name="Hauser L."/>
            <person name="Kyrpides N."/>
            <person name="Mikhailova N."/>
            <person name="Oremland R.S."/>
            <person name="Hoeft S.E."/>
            <person name="Switzer-Blum J."/>
            <person name="Kulp T."/>
            <person name="King G."/>
            <person name="Tabita R."/>
            <person name="Witte B."/>
            <person name="Santini J.M."/>
            <person name="Basu P."/>
            <person name="Hollibaugh J.T."/>
            <person name="Xie G."/>
            <person name="Stolz J.F."/>
            <person name="Richardson P."/>
        </authorList>
    </citation>
    <scope>NUCLEOTIDE SEQUENCE [LARGE SCALE GENOMIC DNA]</scope>
    <source>
        <strain evidence="2">ATCC BAA-1101 / DSM 17681 / MLHE-1</strain>
    </source>
</reference>
<dbReference type="Proteomes" id="UP000001962">
    <property type="component" value="Chromosome"/>
</dbReference>
<proteinExistence type="predicted"/>
<accession>Q0A895</accession>
<organism evidence="1 2">
    <name type="scientific">Alkalilimnicola ehrlichii (strain ATCC BAA-1101 / DSM 17681 / MLHE-1)</name>
    <dbReference type="NCBI Taxonomy" id="187272"/>
    <lineage>
        <taxon>Bacteria</taxon>
        <taxon>Pseudomonadati</taxon>
        <taxon>Pseudomonadota</taxon>
        <taxon>Gammaproteobacteria</taxon>
        <taxon>Chromatiales</taxon>
        <taxon>Ectothiorhodospiraceae</taxon>
        <taxon>Alkalilimnicola</taxon>
    </lineage>
</organism>
<evidence type="ECO:0000313" key="2">
    <source>
        <dbReference type="Proteomes" id="UP000001962"/>
    </source>
</evidence>
<dbReference type="RefSeq" id="WP_011629336.1">
    <property type="nucleotide sequence ID" value="NC_008340.1"/>
</dbReference>
<sequence length="118" mass="13313">MYTALISPRYADRIETAAREAGGFVARGLMARHPAQPDTANWFYALLPDQAPEDPEVVPYPADAVIHALEAERERYRAMARQHPDTLWQEAIRALDDLLGRLHQQAPECPRHPMAQTA</sequence>
<gene>
    <name evidence="1" type="ordered locus">Mlg_1595</name>
</gene>
<dbReference type="EMBL" id="CP000453">
    <property type="protein sequence ID" value="ABI56942.1"/>
    <property type="molecule type" value="Genomic_DNA"/>
</dbReference>